<dbReference type="InterPro" id="IPR012318">
    <property type="entry name" value="HTH_CRP"/>
</dbReference>
<organism evidence="5 6">
    <name type="scientific">Weissella coleopterorum</name>
    <dbReference type="NCBI Taxonomy" id="2714949"/>
    <lineage>
        <taxon>Bacteria</taxon>
        <taxon>Bacillati</taxon>
        <taxon>Bacillota</taxon>
        <taxon>Bacilli</taxon>
        <taxon>Lactobacillales</taxon>
        <taxon>Lactobacillaceae</taxon>
        <taxon>Weissella</taxon>
    </lineage>
</organism>
<dbReference type="SMART" id="SM00419">
    <property type="entry name" value="HTH_CRP"/>
    <property type="match status" value="1"/>
</dbReference>
<sequence>MKIENKNKIYIEHLLEVIEKLPLEEKITVKLSKNAYLTRANDPEANIYVLVQGVIISSLVGTDGERINLAYMNSPDIVSLLRGEDEKVVEQPYDIRVDSQIATFYQINRVKFWQIVNNDPLLSQYVRIYYRKTINKNTHQMRQYIGNSKSGQVYSFLYECTKIFGVQNMCTGNILINHRITHQTIGEFCGIRNRSSVTRIMNKLAKADVIEQQLGFIKVKDRAYLEKYAKRI</sequence>
<dbReference type="GO" id="GO:0003677">
    <property type="term" value="F:DNA binding"/>
    <property type="evidence" value="ECO:0007669"/>
    <property type="project" value="UniProtKB-KW"/>
</dbReference>
<proteinExistence type="predicted"/>
<dbReference type="KEGG" id="wco:G7084_07960"/>
<dbReference type="InterPro" id="IPR000595">
    <property type="entry name" value="cNMP-bd_dom"/>
</dbReference>
<keyword evidence="6" id="KW-1185">Reference proteome</keyword>
<dbReference type="Proteomes" id="UP000500741">
    <property type="component" value="Chromosome"/>
</dbReference>
<dbReference type="InterPro" id="IPR036388">
    <property type="entry name" value="WH-like_DNA-bd_sf"/>
</dbReference>
<accession>A0A6G8B1N4</accession>
<dbReference type="InterPro" id="IPR036390">
    <property type="entry name" value="WH_DNA-bd_sf"/>
</dbReference>
<dbReference type="RefSeq" id="WP_166011601.1">
    <property type="nucleotide sequence ID" value="NZ_CP049888.1"/>
</dbReference>
<name>A0A6G8B1N4_9LACO</name>
<reference evidence="5 6" key="1">
    <citation type="submission" date="2020-03" db="EMBL/GenBank/DDBJ databases">
        <title>Weissella sp. nov., isolated from Cybister lewisianus.</title>
        <authorList>
            <person name="Hyun D.-W."/>
            <person name="Bae J.-W."/>
        </authorList>
    </citation>
    <scope>NUCLEOTIDE SEQUENCE [LARGE SCALE GENOMIC DNA]</scope>
    <source>
        <strain evidence="5 6">HDW19</strain>
    </source>
</reference>
<feature type="domain" description="HTH crp-type" evidence="4">
    <location>
        <begin position="147"/>
        <end position="223"/>
    </location>
</feature>
<evidence type="ECO:0000313" key="5">
    <source>
        <dbReference type="EMBL" id="QIL51224.1"/>
    </source>
</evidence>
<dbReference type="AlphaFoldDB" id="A0A6G8B1N4"/>
<dbReference type="InterPro" id="IPR014710">
    <property type="entry name" value="RmlC-like_jellyroll"/>
</dbReference>
<evidence type="ECO:0000256" key="1">
    <source>
        <dbReference type="ARBA" id="ARBA00023015"/>
    </source>
</evidence>
<dbReference type="SUPFAM" id="SSF46785">
    <property type="entry name" value="Winged helix' DNA-binding domain"/>
    <property type="match status" value="1"/>
</dbReference>
<dbReference type="PROSITE" id="PS51063">
    <property type="entry name" value="HTH_CRP_2"/>
    <property type="match status" value="1"/>
</dbReference>
<keyword evidence="1" id="KW-0805">Transcription regulation</keyword>
<dbReference type="Gene3D" id="2.60.120.10">
    <property type="entry name" value="Jelly Rolls"/>
    <property type="match status" value="1"/>
</dbReference>
<gene>
    <name evidence="5" type="ORF">G7084_07960</name>
</gene>
<evidence type="ECO:0000259" key="4">
    <source>
        <dbReference type="PROSITE" id="PS51063"/>
    </source>
</evidence>
<keyword evidence="3" id="KW-0804">Transcription</keyword>
<keyword evidence="2" id="KW-0238">DNA-binding</keyword>
<protein>
    <submittedName>
        <fullName evidence="5">Crp/Fnr family transcriptional regulator</fullName>
    </submittedName>
</protein>
<dbReference type="Gene3D" id="1.10.10.10">
    <property type="entry name" value="Winged helix-like DNA-binding domain superfamily/Winged helix DNA-binding domain"/>
    <property type="match status" value="1"/>
</dbReference>
<dbReference type="CDD" id="cd00038">
    <property type="entry name" value="CAP_ED"/>
    <property type="match status" value="1"/>
</dbReference>
<dbReference type="GO" id="GO:0006355">
    <property type="term" value="P:regulation of DNA-templated transcription"/>
    <property type="evidence" value="ECO:0007669"/>
    <property type="project" value="InterPro"/>
</dbReference>
<dbReference type="Pfam" id="PF13545">
    <property type="entry name" value="HTH_Crp_2"/>
    <property type="match status" value="1"/>
</dbReference>
<evidence type="ECO:0000256" key="2">
    <source>
        <dbReference type="ARBA" id="ARBA00023125"/>
    </source>
</evidence>
<evidence type="ECO:0000256" key="3">
    <source>
        <dbReference type="ARBA" id="ARBA00023163"/>
    </source>
</evidence>
<dbReference type="InterPro" id="IPR018490">
    <property type="entry name" value="cNMP-bd_dom_sf"/>
</dbReference>
<dbReference type="EMBL" id="CP049888">
    <property type="protein sequence ID" value="QIL51224.1"/>
    <property type="molecule type" value="Genomic_DNA"/>
</dbReference>
<evidence type="ECO:0000313" key="6">
    <source>
        <dbReference type="Proteomes" id="UP000500741"/>
    </source>
</evidence>
<dbReference type="SUPFAM" id="SSF51206">
    <property type="entry name" value="cAMP-binding domain-like"/>
    <property type="match status" value="1"/>
</dbReference>